<dbReference type="SUPFAM" id="SSF54001">
    <property type="entry name" value="Cysteine proteinases"/>
    <property type="match status" value="1"/>
</dbReference>
<sequence>MKAGIFLFILVFLLFTSFSAVSASNLAVSGDSFDDINDIINTASSGDVIQLGSNTFKSNGSVIRITKENLTFTGASANNPATLSGENISRIAWVNANNITFKHIKFINGNGNTLGGTAILTYAKITVDNCTFSNNAGESGAAIFIYPQASNSVIKNSIFHNNLGNQPGTDNFVQGGAIRSGTTNLTIIDSTFTNNFALNDGGAISIASGTGTKIINCKFINNSANIGGAIRISDCEVTISNSIFNQNNANSIGGAIFIFNGTATILNSNFTSNKANNGGALGLYNRTINDNKIIILKNLIFDSNTATNTGGAIYTQIPIKYLNDSTFKNNSAINGGGIYSLNDLEINTVNFSQNTATTSGGAIYANGQISISSKSNFTSNNANNGGAIYALKNLNISNSIFNKNNAISNGGALYLNGGTTRILSNSNFSSNNGVNGGAIYSNSVLSIVSANFNDNLATGRGGAIYSLKNLQISSSKFNGNNASTNGGVLYLNGGVTTITGKSTFNNNKAINGGGVYTNFNLTINSVGFSGNVASSNGAGLYINGGTVNILNNSNFTNNRAVNGSGVYSNGKLVVNSVLFLNNNASANGGAIYSLNDLSIIATSFNKNNANSNGGALYLNGGVTAITGKSIFNDNKAANGGGVYTNFNLTINSVEFSGNVVSSNGAGLYINGGTVNILNNSNFTNNRAVNGSGVYSNGKLVVNSVLFLNNNASANGGAIYSLDDLNIITTNFNKNSANSNGGALYLNGGVTTIIGKSIFNDNKAINGGGIYTNSDLTANSVGFSGNTANSNGAGLYINSGTVNILNNSNFTNNRAVNGSGVYSNGKLVVNSVLFLDNNASANGGAVYSANQMRITGSSFVTNTATDGGAVYSTNTIYIGSSSFNKNNVKNNGGALFLSGSSLSTVTESSKLNNNSAKNGGAIYTSSPLAISSSNLANNKVSANGGAIYSTNSLNVTSGTISGNSATYGSGIYNSGILRLNSVSLLANIAKVSIAIDSPSSVNKGGSLNVKSYIVGGDNLLSAIYTTNNNVFKNNESITPSEKAQGKKINLVVDNKSYHGITSSDGIANFNIQISQNLSISNSIIKATFSQAGTTIIASKALSYKIVTKNLKNLNTDINKAKKLNTNKKYISQYDKNKLLKKIKTNISNVKKKYKGSNKNKILKSLNTAYKNAKKIKAVKVNSIKKTTADKYVKGVTTKNKDRTFKETYDYKDKKMQWFGVANSTTIDQRPAGLRWTTSKQNTTTLKGKYVNYVVPKTTKITYSNGIRTVVVIESFQVIGLKSSAKNKYLLLNRTTKTKENYTYLTNKYLAPSTKCEVNDPYIKELAKNITKSYKNDDHLGKANAIYKWVQKNVDYVEEANYSAMGVLNKSNKVNGIYSANCVGFSNLITALCRASGIPVKYKAIAYFESIEFPLKNPHLGHVYNQVYVNGAWINVDGAIITNQIINIIQSNNQKYPQPLPNGLYITHDNAWEAWDLICNHYLDSSHNDYNVTKTNASVGIEVFFKLTSSKITSVNQAYQILSSSLSTHIKMKKLVLNSSFIMAYTENASNPGSWVKHWFFYCYNNVTKSFNSFYDIDENSIAYMSKDYYLPVGTEIYYHVNGTTNFFVSDGRNITLYNDTQYVDTPDGFKYVLYLDGTRDTTHISDPWIYQLPDGQIYYFPIGAHLIELPDGTYICHYVDGTEETIYLPS</sequence>
<dbReference type="PATRIC" id="fig|49547.3.peg.372"/>
<dbReference type="RefSeq" id="WP_067089447.1">
    <property type="nucleotide sequence ID" value="NZ_LWMV01000063.1"/>
</dbReference>
<evidence type="ECO:0000256" key="5">
    <source>
        <dbReference type="ARBA" id="ARBA00022729"/>
    </source>
</evidence>
<evidence type="ECO:0000256" key="4">
    <source>
        <dbReference type="ARBA" id="ARBA00022525"/>
    </source>
</evidence>
<keyword evidence="7" id="KW-0998">Cell outer membrane</keyword>
<evidence type="ECO:0000256" key="7">
    <source>
        <dbReference type="ARBA" id="ARBA00023237"/>
    </source>
</evidence>
<dbReference type="Pfam" id="PF01841">
    <property type="entry name" value="Transglut_core"/>
    <property type="match status" value="1"/>
</dbReference>
<dbReference type="InterPro" id="IPR011050">
    <property type="entry name" value="Pectin_lyase_fold/virulence"/>
</dbReference>
<dbReference type="Gene3D" id="2.60.450.20">
    <property type="match status" value="1"/>
</dbReference>
<feature type="domain" description="Transglutaminase-like" evidence="8">
    <location>
        <begin position="1323"/>
        <end position="1435"/>
    </location>
</feature>
<accession>A0A166CU04</accession>
<dbReference type="InterPro" id="IPR039448">
    <property type="entry name" value="Beta_helix"/>
</dbReference>
<comment type="subcellular location">
    <subcellularLocation>
        <location evidence="1">Cell envelope</location>
    </subcellularLocation>
    <subcellularLocation>
        <location evidence="2">Cell outer membrane</location>
    </subcellularLocation>
    <subcellularLocation>
        <location evidence="3">Secreted</location>
    </subcellularLocation>
</comment>
<evidence type="ECO:0000259" key="8">
    <source>
        <dbReference type="Pfam" id="PF01841"/>
    </source>
</evidence>
<dbReference type="OrthoDB" id="79208at2157"/>
<dbReference type="EMBL" id="LWMV01000063">
    <property type="protein sequence ID" value="KZX14864.1"/>
    <property type="molecule type" value="Genomic_DNA"/>
</dbReference>
<keyword evidence="11" id="KW-1185">Reference proteome</keyword>
<organism evidence="10 11">
    <name type="scientific">Methanobrevibacter curvatus</name>
    <dbReference type="NCBI Taxonomy" id="49547"/>
    <lineage>
        <taxon>Archaea</taxon>
        <taxon>Methanobacteriati</taxon>
        <taxon>Methanobacteriota</taxon>
        <taxon>Methanomada group</taxon>
        <taxon>Methanobacteria</taxon>
        <taxon>Methanobacteriales</taxon>
        <taxon>Methanobacteriaceae</taxon>
        <taxon>Methanobrevibacter</taxon>
    </lineage>
</organism>
<evidence type="ECO:0000256" key="2">
    <source>
        <dbReference type="ARBA" id="ARBA00004442"/>
    </source>
</evidence>
<dbReference type="SUPFAM" id="SSF51126">
    <property type="entry name" value="Pectin lyase-like"/>
    <property type="match status" value="2"/>
</dbReference>
<evidence type="ECO:0000256" key="3">
    <source>
        <dbReference type="ARBA" id="ARBA00004613"/>
    </source>
</evidence>
<feature type="domain" description="Right handed beta helix" evidence="9">
    <location>
        <begin position="43"/>
        <end position="219"/>
    </location>
</feature>
<evidence type="ECO:0000313" key="10">
    <source>
        <dbReference type="EMBL" id="KZX14864.1"/>
    </source>
</evidence>
<dbReference type="InterPro" id="IPR003368">
    <property type="entry name" value="POMP_repeat"/>
</dbReference>
<dbReference type="SMART" id="SM00710">
    <property type="entry name" value="PbH1"/>
    <property type="match status" value="21"/>
</dbReference>
<dbReference type="Gene3D" id="3.10.620.30">
    <property type="match status" value="1"/>
</dbReference>
<reference evidence="10 11" key="1">
    <citation type="submission" date="2016-04" db="EMBL/GenBank/DDBJ databases">
        <title>Genome sequence of Methanobrevibacter curvatus DSM 11111.</title>
        <authorList>
            <person name="Poehlein A."/>
            <person name="Seedorf H."/>
            <person name="Daniel R."/>
        </authorList>
    </citation>
    <scope>NUCLEOTIDE SEQUENCE [LARGE SCALE GENOMIC DNA]</scope>
    <source>
        <strain evidence="10 11">DSM 11111</strain>
    </source>
</reference>
<dbReference type="Pfam" id="PF13229">
    <property type="entry name" value="Beta_helix"/>
    <property type="match status" value="1"/>
</dbReference>
<dbReference type="InterPro" id="IPR002931">
    <property type="entry name" value="Transglutaminase-like"/>
</dbReference>
<dbReference type="STRING" id="49547.MBCUR_03530"/>
<keyword evidence="4" id="KW-0964">Secreted</keyword>
<gene>
    <name evidence="10" type="ORF">MBCUR_03530</name>
</gene>
<evidence type="ECO:0000256" key="6">
    <source>
        <dbReference type="ARBA" id="ARBA00023136"/>
    </source>
</evidence>
<name>A0A166CU04_9EURY</name>
<dbReference type="PANTHER" id="PTHR11319">
    <property type="entry name" value="G PROTEIN-COUPLED RECEPTOR-RELATED"/>
    <property type="match status" value="1"/>
</dbReference>
<dbReference type="InterPro" id="IPR006626">
    <property type="entry name" value="PbH1"/>
</dbReference>
<dbReference type="InterPro" id="IPR047002">
    <property type="entry name" value="Tcp10_C_sf"/>
</dbReference>
<proteinExistence type="predicted"/>
<protein>
    <submittedName>
        <fullName evidence="10">Putative outer membrane protein pmp20</fullName>
    </submittedName>
</protein>
<dbReference type="InterPro" id="IPR012334">
    <property type="entry name" value="Pectin_lyas_fold"/>
</dbReference>
<dbReference type="InterPro" id="IPR038765">
    <property type="entry name" value="Papain-like_cys_pep_sf"/>
</dbReference>
<dbReference type="Pfam" id="PF02415">
    <property type="entry name" value="Chlam_PMP"/>
    <property type="match status" value="7"/>
</dbReference>
<evidence type="ECO:0000259" key="9">
    <source>
        <dbReference type="Pfam" id="PF13229"/>
    </source>
</evidence>
<dbReference type="Gene3D" id="2.160.20.10">
    <property type="entry name" value="Single-stranded right-handed beta-helix, Pectin lyase-like"/>
    <property type="match status" value="1"/>
</dbReference>
<dbReference type="PANTHER" id="PTHR11319:SF35">
    <property type="entry name" value="OUTER MEMBRANE PROTEIN PMPC-RELATED"/>
    <property type="match status" value="1"/>
</dbReference>
<comment type="caution">
    <text evidence="10">The sequence shown here is derived from an EMBL/GenBank/DDBJ whole genome shotgun (WGS) entry which is preliminary data.</text>
</comment>
<dbReference type="NCBIfam" id="TIGR01376">
    <property type="entry name" value="POMP_repeat"/>
    <property type="match status" value="5"/>
</dbReference>
<dbReference type="GO" id="GO:0005576">
    <property type="term" value="C:extracellular region"/>
    <property type="evidence" value="ECO:0007669"/>
    <property type="project" value="UniProtKB-SubCell"/>
</dbReference>
<evidence type="ECO:0000256" key="1">
    <source>
        <dbReference type="ARBA" id="ARBA00004196"/>
    </source>
</evidence>
<keyword evidence="6" id="KW-0472">Membrane</keyword>
<evidence type="ECO:0000313" key="11">
    <source>
        <dbReference type="Proteomes" id="UP000077245"/>
    </source>
</evidence>
<keyword evidence="5" id="KW-0732">Signal</keyword>
<dbReference type="Proteomes" id="UP000077245">
    <property type="component" value="Unassembled WGS sequence"/>
</dbReference>